<name>X1EKM3_9ZZZZ</name>
<accession>X1EKM3</accession>
<comment type="caution">
    <text evidence="1">The sequence shown here is derived from an EMBL/GenBank/DDBJ whole genome shotgun (WGS) entry which is preliminary data.</text>
</comment>
<dbReference type="Gene3D" id="3.90.226.10">
    <property type="entry name" value="2-enoyl-CoA Hydratase, Chain A, domain 1"/>
    <property type="match status" value="1"/>
</dbReference>
<reference evidence="1" key="1">
    <citation type="journal article" date="2014" name="Front. Microbiol.">
        <title>High frequency of phylogenetically diverse reductive dehalogenase-homologous genes in deep subseafloor sedimentary metagenomes.</title>
        <authorList>
            <person name="Kawai M."/>
            <person name="Futagami T."/>
            <person name="Toyoda A."/>
            <person name="Takaki Y."/>
            <person name="Nishi S."/>
            <person name="Hori S."/>
            <person name="Arai W."/>
            <person name="Tsubouchi T."/>
            <person name="Morono Y."/>
            <person name="Uchiyama I."/>
            <person name="Ito T."/>
            <person name="Fujiyama A."/>
            <person name="Inagaki F."/>
            <person name="Takami H."/>
        </authorList>
    </citation>
    <scope>NUCLEOTIDE SEQUENCE</scope>
    <source>
        <strain evidence="1">Expedition CK06-06</strain>
    </source>
</reference>
<feature type="non-terminal residue" evidence="1">
    <location>
        <position position="1"/>
    </location>
</feature>
<dbReference type="InterPro" id="IPR029045">
    <property type="entry name" value="ClpP/crotonase-like_dom_sf"/>
</dbReference>
<proteinExistence type="predicted"/>
<dbReference type="InterPro" id="IPR014748">
    <property type="entry name" value="Enoyl-CoA_hydra_C"/>
</dbReference>
<protein>
    <recommendedName>
        <fullName evidence="2">Enoyl-CoA hydratase</fullName>
    </recommendedName>
</protein>
<dbReference type="InterPro" id="IPR001753">
    <property type="entry name" value="Enoyl-CoA_hydra/iso"/>
</dbReference>
<dbReference type="PANTHER" id="PTHR43459">
    <property type="entry name" value="ENOYL-COA HYDRATASE"/>
    <property type="match status" value="1"/>
</dbReference>
<dbReference type="Pfam" id="PF00378">
    <property type="entry name" value="ECH_1"/>
    <property type="match status" value="1"/>
</dbReference>
<dbReference type="AlphaFoldDB" id="X1EKM3"/>
<organism evidence="1">
    <name type="scientific">marine sediment metagenome</name>
    <dbReference type="NCBI Taxonomy" id="412755"/>
    <lineage>
        <taxon>unclassified sequences</taxon>
        <taxon>metagenomes</taxon>
        <taxon>ecological metagenomes</taxon>
    </lineage>
</organism>
<dbReference type="PANTHER" id="PTHR43459:SF3">
    <property type="entry name" value="ENOYL-COA HYDRATASE ECHA15 (ENOYL HYDRASE) (UNSATURATED ACYL-COA HYDRATASE) (CROTONASE)-RELATED"/>
    <property type="match status" value="1"/>
</dbReference>
<dbReference type="Gene3D" id="1.10.12.10">
    <property type="entry name" value="Lyase 2-enoyl-coa Hydratase, Chain A, domain 2"/>
    <property type="match status" value="1"/>
</dbReference>
<evidence type="ECO:0000313" key="1">
    <source>
        <dbReference type="EMBL" id="GAH33127.1"/>
    </source>
</evidence>
<evidence type="ECO:0008006" key="2">
    <source>
        <dbReference type="Google" id="ProtNLM"/>
    </source>
</evidence>
<dbReference type="SUPFAM" id="SSF52096">
    <property type="entry name" value="ClpP/crotonase"/>
    <property type="match status" value="1"/>
</dbReference>
<sequence>LPVNTAKYYLLTGERINGKKAAELGLVVKSFPDDELDKAAHEVADKLANGPVLATRWTKTSVNKLLRERVNLLLDTSLLLEGATMVSEDHREATAAFVERRSASFRGR</sequence>
<dbReference type="EMBL" id="BARU01007821">
    <property type="protein sequence ID" value="GAH33127.1"/>
    <property type="molecule type" value="Genomic_DNA"/>
</dbReference>
<gene>
    <name evidence="1" type="ORF">S03H2_15388</name>
</gene>